<protein>
    <recommendedName>
        <fullName evidence="3">DDE Tnp4 domain-containing protein</fullName>
    </recommendedName>
</protein>
<feature type="domain" description="DDE Tnp4" evidence="3">
    <location>
        <begin position="2"/>
        <end position="66"/>
    </location>
</feature>
<comment type="cofactor">
    <cofactor evidence="1">
        <name>a divalent metal cation</name>
        <dbReference type="ChEBI" id="CHEBI:60240"/>
    </cofactor>
</comment>
<dbReference type="AlphaFoldDB" id="A0A9D3MAE2"/>
<evidence type="ECO:0000313" key="5">
    <source>
        <dbReference type="Proteomes" id="UP001044222"/>
    </source>
</evidence>
<keyword evidence="5" id="KW-1185">Reference proteome</keyword>
<evidence type="ECO:0000256" key="1">
    <source>
        <dbReference type="ARBA" id="ARBA00001968"/>
    </source>
</evidence>
<dbReference type="GO" id="GO:0046872">
    <property type="term" value="F:metal ion binding"/>
    <property type="evidence" value="ECO:0007669"/>
    <property type="project" value="UniProtKB-KW"/>
</dbReference>
<keyword evidence="2" id="KW-0479">Metal-binding</keyword>
<evidence type="ECO:0000256" key="2">
    <source>
        <dbReference type="ARBA" id="ARBA00022723"/>
    </source>
</evidence>
<dbReference type="EMBL" id="JAFIRN010000007">
    <property type="protein sequence ID" value="KAG5845405.1"/>
    <property type="molecule type" value="Genomic_DNA"/>
</dbReference>
<evidence type="ECO:0000259" key="3">
    <source>
        <dbReference type="Pfam" id="PF13359"/>
    </source>
</evidence>
<proteinExistence type="predicted"/>
<sequence>MGKHINITAPARSKSLFFNYKGTFSIVLLALVDAEYRFTAVQVGEFGRASDGGVYACSALGKRMAAKTLNVPEDLPTWCGGFGENAIHHDQRCRISPQAIPNATLCQKTAPNYTVVQEGCSSGR</sequence>
<organism evidence="4 5">
    <name type="scientific">Anguilla anguilla</name>
    <name type="common">European freshwater eel</name>
    <name type="synonym">Muraena anguilla</name>
    <dbReference type="NCBI Taxonomy" id="7936"/>
    <lineage>
        <taxon>Eukaryota</taxon>
        <taxon>Metazoa</taxon>
        <taxon>Chordata</taxon>
        <taxon>Craniata</taxon>
        <taxon>Vertebrata</taxon>
        <taxon>Euteleostomi</taxon>
        <taxon>Actinopterygii</taxon>
        <taxon>Neopterygii</taxon>
        <taxon>Teleostei</taxon>
        <taxon>Anguilliformes</taxon>
        <taxon>Anguillidae</taxon>
        <taxon>Anguilla</taxon>
    </lineage>
</organism>
<accession>A0A9D3MAE2</accession>
<comment type="caution">
    <text evidence="4">The sequence shown here is derived from an EMBL/GenBank/DDBJ whole genome shotgun (WGS) entry which is preliminary data.</text>
</comment>
<dbReference type="Proteomes" id="UP001044222">
    <property type="component" value="Chromosome 7"/>
</dbReference>
<name>A0A9D3MAE2_ANGAN</name>
<dbReference type="InterPro" id="IPR027806">
    <property type="entry name" value="HARBI1_dom"/>
</dbReference>
<reference evidence="4" key="1">
    <citation type="submission" date="2021-01" db="EMBL/GenBank/DDBJ databases">
        <title>A chromosome-scale assembly of European eel, Anguilla anguilla.</title>
        <authorList>
            <person name="Henkel C."/>
            <person name="Jong-Raadsen S.A."/>
            <person name="Dufour S."/>
            <person name="Weltzien F.-A."/>
            <person name="Palstra A.P."/>
            <person name="Pelster B."/>
            <person name="Spaink H.P."/>
            <person name="Van Den Thillart G.E."/>
            <person name="Jansen H."/>
            <person name="Zahm M."/>
            <person name="Klopp C."/>
            <person name="Cedric C."/>
            <person name="Louis A."/>
            <person name="Berthelot C."/>
            <person name="Parey E."/>
            <person name="Roest Crollius H."/>
            <person name="Montfort J."/>
            <person name="Robinson-Rechavi M."/>
            <person name="Bucao C."/>
            <person name="Bouchez O."/>
            <person name="Gislard M."/>
            <person name="Lluch J."/>
            <person name="Milhes M."/>
            <person name="Lampietro C."/>
            <person name="Lopez Roques C."/>
            <person name="Donnadieu C."/>
            <person name="Braasch I."/>
            <person name="Desvignes T."/>
            <person name="Postlethwait J."/>
            <person name="Bobe J."/>
            <person name="Guiguen Y."/>
            <person name="Dirks R."/>
        </authorList>
    </citation>
    <scope>NUCLEOTIDE SEQUENCE</scope>
    <source>
        <strain evidence="4">Tag_6206</strain>
        <tissue evidence="4">Liver</tissue>
    </source>
</reference>
<dbReference type="Pfam" id="PF13359">
    <property type="entry name" value="DDE_Tnp_4"/>
    <property type="match status" value="1"/>
</dbReference>
<gene>
    <name evidence="4" type="ORF">ANANG_G00138670</name>
</gene>
<evidence type="ECO:0000313" key="4">
    <source>
        <dbReference type="EMBL" id="KAG5845405.1"/>
    </source>
</evidence>